<evidence type="ECO:0000313" key="2">
    <source>
        <dbReference type="RefSeq" id="XP_025412613.1"/>
    </source>
</evidence>
<dbReference type="GeneID" id="112685058"/>
<dbReference type="RefSeq" id="XP_025412613.1">
    <property type="nucleotide sequence ID" value="XM_025556828.1"/>
</dbReference>
<reference evidence="2" key="1">
    <citation type="submission" date="2025-08" db="UniProtKB">
        <authorList>
            <consortium name="RefSeq"/>
        </authorList>
    </citation>
    <scope>IDENTIFICATION</scope>
    <source>
        <tissue evidence="2">Whole body</tissue>
    </source>
</reference>
<evidence type="ECO:0000313" key="1">
    <source>
        <dbReference type="Proteomes" id="UP000694846"/>
    </source>
</evidence>
<protein>
    <submittedName>
        <fullName evidence="2">Uncharacterized protein LOC112685058</fullName>
    </submittedName>
</protein>
<name>A0A8B8FQ19_9HEMI</name>
<dbReference type="AlphaFoldDB" id="A0A8B8FQ19"/>
<organism evidence="1 2">
    <name type="scientific">Sipha flava</name>
    <name type="common">yellow sugarcane aphid</name>
    <dbReference type="NCBI Taxonomy" id="143950"/>
    <lineage>
        <taxon>Eukaryota</taxon>
        <taxon>Metazoa</taxon>
        <taxon>Ecdysozoa</taxon>
        <taxon>Arthropoda</taxon>
        <taxon>Hexapoda</taxon>
        <taxon>Insecta</taxon>
        <taxon>Pterygota</taxon>
        <taxon>Neoptera</taxon>
        <taxon>Paraneoptera</taxon>
        <taxon>Hemiptera</taxon>
        <taxon>Sternorrhyncha</taxon>
        <taxon>Aphidomorpha</taxon>
        <taxon>Aphidoidea</taxon>
        <taxon>Aphididae</taxon>
        <taxon>Sipha</taxon>
    </lineage>
</organism>
<keyword evidence="1" id="KW-1185">Reference proteome</keyword>
<proteinExistence type="predicted"/>
<dbReference type="Proteomes" id="UP000694846">
    <property type="component" value="Unplaced"/>
</dbReference>
<gene>
    <name evidence="2" type="primary">LOC112685058</name>
</gene>
<dbReference type="OrthoDB" id="6572338at2759"/>
<accession>A0A8B8FQ19</accession>
<sequence>MDNDEGGVVFVNCIGSDISLWKKGQYDETFEFESCLLYDEPEYHVENKEINSTWKFFDHITKRYLVANGENEFHYKENYSSLIKVEIKTPMYALKELCLSTIATRLLCNGHEECDFKDLGIPKMLIIEMESYLKDLNKIHGDEDRDEWIDWTVFYENEYKLQNI</sequence>